<keyword evidence="1" id="KW-0472">Membrane</keyword>
<gene>
    <name evidence="2" type="ORF">D8845_03045</name>
</gene>
<keyword evidence="1" id="KW-1133">Transmembrane helix</keyword>
<protein>
    <submittedName>
        <fullName evidence="2">Uncharacterized protein</fullName>
    </submittedName>
</protein>
<accession>A0A428DIW4</accession>
<comment type="caution">
    <text evidence="2">The sequence shown here is derived from an EMBL/GenBank/DDBJ whole genome shotgun (WGS) entry which is preliminary data.</text>
</comment>
<reference evidence="2 3" key="1">
    <citation type="submission" date="2018-11" db="EMBL/GenBank/DDBJ databases">
        <title>Species Designations Belie Phenotypic and Genotypic Heterogeneity in Oral Streptococci.</title>
        <authorList>
            <person name="Velsko I."/>
        </authorList>
    </citation>
    <scope>NUCLEOTIDE SEQUENCE [LARGE SCALE GENOMIC DNA]</scope>
    <source>
        <strain evidence="2 3">BCC55</strain>
    </source>
</reference>
<evidence type="ECO:0000313" key="3">
    <source>
        <dbReference type="Proteomes" id="UP000267870"/>
    </source>
</evidence>
<proteinExistence type="predicted"/>
<keyword evidence="1" id="KW-0812">Transmembrane</keyword>
<feature type="transmembrane region" description="Helical" evidence="1">
    <location>
        <begin position="20"/>
        <end position="42"/>
    </location>
</feature>
<dbReference type="Proteomes" id="UP000267870">
    <property type="component" value="Unassembled WGS sequence"/>
</dbReference>
<dbReference type="EMBL" id="RJNZ01000002">
    <property type="protein sequence ID" value="RSI94085.1"/>
    <property type="molecule type" value="Genomic_DNA"/>
</dbReference>
<dbReference type="AlphaFoldDB" id="A0A428DIW4"/>
<feature type="transmembrane region" description="Helical" evidence="1">
    <location>
        <begin position="79"/>
        <end position="98"/>
    </location>
</feature>
<sequence length="137" mass="13766">MILGSFCPLRTRRSQSISTCLISVVLGRVNSKVGLLIFGFVAQRVSGSPSTALSAVKGVPVSESFAWTVTPSKWLRSSLSSICFSTGLIVGVAGSTGLESAFGVSIGFRVSAGLGAVGVVAGLVSSVAAGLVPAVFS</sequence>
<evidence type="ECO:0000313" key="2">
    <source>
        <dbReference type="EMBL" id="RSI94085.1"/>
    </source>
</evidence>
<feature type="transmembrane region" description="Helical" evidence="1">
    <location>
        <begin position="110"/>
        <end position="136"/>
    </location>
</feature>
<evidence type="ECO:0000256" key="1">
    <source>
        <dbReference type="SAM" id="Phobius"/>
    </source>
</evidence>
<name>A0A428DIW4_STRMT</name>
<organism evidence="2 3">
    <name type="scientific">Streptococcus mitis</name>
    <dbReference type="NCBI Taxonomy" id="28037"/>
    <lineage>
        <taxon>Bacteria</taxon>
        <taxon>Bacillati</taxon>
        <taxon>Bacillota</taxon>
        <taxon>Bacilli</taxon>
        <taxon>Lactobacillales</taxon>
        <taxon>Streptococcaceae</taxon>
        <taxon>Streptococcus</taxon>
        <taxon>Streptococcus mitis group</taxon>
    </lineage>
</organism>